<accession>A0ABU8MNC9</accession>
<proteinExistence type="predicted"/>
<reference evidence="3 4" key="1">
    <citation type="submission" date="2024-03" db="EMBL/GenBank/DDBJ databases">
        <title>Actinomycetospora sp. OC33-EN08, a novel actinomycete isolated from wild orchid (Aerides multiflora).</title>
        <authorList>
            <person name="Suriyachadkun C."/>
        </authorList>
    </citation>
    <scope>NUCLEOTIDE SEQUENCE [LARGE SCALE GENOMIC DNA]</scope>
    <source>
        <strain evidence="3 4">OC33-EN08</strain>
    </source>
</reference>
<dbReference type="Proteomes" id="UP001385809">
    <property type="component" value="Unassembled WGS sequence"/>
</dbReference>
<evidence type="ECO:0000313" key="4">
    <source>
        <dbReference type="Proteomes" id="UP001385809"/>
    </source>
</evidence>
<evidence type="ECO:0000313" key="3">
    <source>
        <dbReference type="EMBL" id="MEJ2868832.1"/>
    </source>
</evidence>
<keyword evidence="2" id="KW-0732">Signal</keyword>
<dbReference type="SUPFAM" id="SSF89392">
    <property type="entry name" value="Prokaryotic lipoproteins and lipoprotein localization factors"/>
    <property type="match status" value="1"/>
</dbReference>
<feature type="chain" id="PRO_5046121073" description="Lipoprotein" evidence="2">
    <location>
        <begin position="19"/>
        <end position="278"/>
    </location>
</feature>
<gene>
    <name evidence="3" type="ORF">WCD74_13755</name>
</gene>
<name>A0ABU8MNC9_9PSEU</name>
<sequence length="278" mass="28471">MRVLAVVVVLLCSLAGCASLGLGRDDTAAGAAARDGAGGDSGTAESVRAAARATAADGGARVAVDSRGPARDGSVTTTGTGSIDFRGRTSSTALRISDLGRVDALAVGRTAFGALPPRALDDISRGRQWVAVALDQVDTGLYADTVIQLGSGVTGNAADLMTVLGAIRDDVVVVGPETIADRPTVHLRGTVDLARLRELAPDLAGAATRAAAELGRPDVPVDVWLDNRGRVRQVTQTLVPGRASTTTTLLEATPPAPVVAPPAAMVRDLFRELRLRSR</sequence>
<comment type="caution">
    <text evidence="3">The sequence shown here is derived from an EMBL/GenBank/DDBJ whole genome shotgun (WGS) entry which is preliminary data.</text>
</comment>
<dbReference type="RefSeq" id="WP_337695395.1">
    <property type="nucleotide sequence ID" value="NZ_JBBEGN010000005.1"/>
</dbReference>
<dbReference type="PROSITE" id="PS51257">
    <property type="entry name" value="PROKAR_LIPOPROTEIN"/>
    <property type="match status" value="1"/>
</dbReference>
<protein>
    <recommendedName>
        <fullName evidence="5">Lipoprotein</fullName>
    </recommendedName>
</protein>
<dbReference type="InterPro" id="IPR029046">
    <property type="entry name" value="LolA/LolB/LppX"/>
</dbReference>
<keyword evidence="4" id="KW-1185">Reference proteome</keyword>
<evidence type="ECO:0008006" key="5">
    <source>
        <dbReference type="Google" id="ProtNLM"/>
    </source>
</evidence>
<evidence type="ECO:0000256" key="2">
    <source>
        <dbReference type="SAM" id="SignalP"/>
    </source>
</evidence>
<feature type="region of interest" description="Disordered" evidence="1">
    <location>
        <begin position="61"/>
        <end position="82"/>
    </location>
</feature>
<organism evidence="3 4">
    <name type="scientific">Actinomycetospora aurantiaca</name>
    <dbReference type="NCBI Taxonomy" id="3129233"/>
    <lineage>
        <taxon>Bacteria</taxon>
        <taxon>Bacillati</taxon>
        <taxon>Actinomycetota</taxon>
        <taxon>Actinomycetes</taxon>
        <taxon>Pseudonocardiales</taxon>
        <taxon>Pseudonocardiaceae</taxon>
        <taxon>Actinomycetospora</taxon>
    </lineage>
</organism>
<dbReference type="Gene3D" id="2.50.20.20">
    <property type="match status" value="1"/>
</dbReference>
<feature type="signal peptide" evidence="2">
    <location>
        <begin position="1"/>
        <end position="18"/>
    </location>
</feature>
<evidence type="ECO:0000256" key="1">
    <source>
        <dbReference type="SAM" id="MobiDB-lite"/>
    </source>
</evidence>
<dbReference type="EMBL" id="JBBEGN010000005">
    <property type="protein sequence ID" value="MEJ2868832.1"/>
    <property type="molecule type" value="Genomic_DNA"/>
</dbReference>